<evidence type="ECO:0000313" key="1">
    <source>
        <dbReference type="EMBL" id="WMS19509.1"/>
    </source>
</evidence>
<evidence type="ECO:0000313" key="2">
    <source>
        <dbReference type="Proteomes" id="UP001228955"/>
    </source>
</evidence>
<dbReference type="Proteomes" id="UP001228955">
    <property type="component" value="Chromosome"/>
</dbReference>
<gene>
    <name evidence="1" type="ORF">RDV51_08735</name>
</gene>
<dbReference type="InterPro" id="IPR025409">
    <property type="entry name" value="DUF4303"/>
</dbReference>
<dbReference type="EMBL" id="CP133463">
    <property type="protein sequence ID" value="WMS19509.1"/>
    <property type="molecule type" value="Genomic_DNA"/>
</dbReference>
<name>A0AB38YN64_VEIPA</name>
<dbReference type="AlphaFoldDB" id="A0AB38YN64"/>
<reference evidence="1" key="1">
    <citation type="submission" date="2023-08" db="EMBL/GenBank/DDBJ databases">
        <title>Veillonella_parvula_DSM 2007_complete_genome_hifiasm_Zymo_Research_D6332.</title>
        <authorList>
            <person name="Damerum A."/>
        </authorList>
    </citation>
    <scope>NUCLEOTIDE SEQUENCE</scope>
    <source>
        <strain evidence="1">DSM 2007</strain>
    </source>
</reference>
<accession>A0AB38YN64</accession>
<dbReference type="RefSeq" id="WP_004694773.1">
    <property type="nucleotide sequence ID" value="NZ_CAUEWF010000003.1"/>
</dbReference>
<organism evidence="1 2">
    <name type="scientific">Veillonella parvula</name>
    <name type="common">Staphylococcus parvulus</name>
    <dbReference type="NCBI Taxonomy" id="29466"/>
    <lineage>
        <taxon>Bacteria</taxon>
        <taxon>Bacillati</taxon>
        <taxon>Bacillota</taxon>
        <taxon>Negativicutes</taxon>
        <taxon>Veillonellales</taxon>
        <taxon>Veillonellaceae</taxon>
        <taxon>Veillonella</taxon>
    </lineage>
</organism>
<sequence length="185" mass="21375">MNYSDDIFEKLVATIEEATSQAAIDLFNSTNETFYFFVLSTTGEALAPFVSAWSYEALKKQSIAQNWDAYDIADFKWSSIDSPYLEFGSQYFHQVNQAFLGRTDIHSLKTEVEYEKEFNFRINAMEEALHRCDMKGIFSLNQARSEIMINVEVLPPDYTNTIRAKKLNPIESIQFWLKEAAETVE</sequence>
<dbReference type="Pfam" id="PF14136">
    <property type="entry name" value="DUF4303"/>
    <property type="match status" value="1"/>
</dbReference>
<proteinExistence type="predicted"/>
<protein>
    <submittedName>
        <fullName evidence="1">DUF4303 domain-containing protein</fullName>
    </submittedName>
</protein>